<dbReference type="AlphaFoldDB" id="A0A6A4LZ24"/>
<dbReference type="GO" id="GO:0005975">
    <property type="term" value="P:carbohydrate metabolic process"/>
    <property type="evidence" value="ECO:0007669"/>
    <property type="project" value="InterPro"/>
</dbReference>
<accession>A0A6A4LZ24</accession>
<evidence type="ECO:0000256" key="2">
    <source>
        <dbReference type="ARBA" id="ARBA00022801"/>
    </source>
</evidence>
<dbReference type="OrthoDB" id="408788at2759"/>
<dbReference type="EMBL" id="QEFC01000334">
    <property type="protein sequence ID" value="KAE9464433.1"/>
    <property type="molecule type" value="Genomic_DNA"/>
</dbReference>
<organism evidence="5 6">
    <name type="scientific">Rhododendron williamsianum</name>
    <dbReference type="NCBI Taxonomy" id="262921"/>
    <lineage>
        <taxon>Eukaryota</taxon>
        <taxon>Viridiplantae</taxon>
        <taxon>Streptophyta</taxon>
        <taxon>Embryophyta</taxon>
        <taxon>Tracheophyta</taxon>
        <taxon>Spermatophyta</taxon>
        <taxon>Magnoliopsida</taxon>
        <taxon>eudicotyledons</taxon>
        <taxon>Gunneridae</taxon>
        <taxon>Pentapetalae</taxon>
        <taxon>asterids</taxon>
        <taxon>Ericales</taxon>
        <taxon>Ericaceae</taxon>
        <taxon>Ericoideae</taxon>
        <taxon>Rhodoreae</taxon>
        <taxon>Rhododendron</taxon>
    </lineage>
</organism>
<dbReference type="InterPro" id="IPR000490">
    <property type="entry name" value="Glyco_hydro_17"/>
</dbReference>
<keyword evidence="2" id="KW-0378">Hydrolase</keyword>
<comment type="caution">
    <text evidence="5">The sequence shown here is derived from an EMBL/GenBank/DDBJ whole genome shotgun (WGS) entry which is preliminary data.</text>
</comment>
<sequence>MSEYVAVGNEPFLKTYNNTYLPYTLPALKNIQQALTHSHLSSTVKPTVPLNADVYFSPDSSPVPSSGDFRPDTKPATLEIVNFLHSVDAPFTVNIYPFLSLYQNPNFPLDFAFFDSTYKRLQDGENGYDIVGQEYTKGF</sequence>
<reference evidence="5 6" key="1">
    <citation type="journal article" date="2019" name="Genome Biol. Evol.">
        <title>The Rhododendron genome and chromosomal organization provide insight into shared whole-genome duplications across the heath family (Ericaceae).</title>
        <authorList>
            <person name="Soza V.L."/>
            <person name="Lindsley D."/>
            <person name="Waalkes A."/>
            <person name="Ramage E."/>
            <person name="Patwardhan R.P."/>
            <person name="Burton J.N."/>
            <person name="Adey A."/>
            <person name="Kumar A."/>
            <person name="Qiu R."/>
            <person name="Shendure J."/>
            <person name="Hall B."/>
        </authorList>
    </citation>
    <scope>NUCLEOTIDE SEQUENCE [LARGE SCALE GENOMIC DNA]</scope>
    <source>
        <strain evidence="5">RSF 1966-606</strain>
    </source>
</reference>
<dbReference type="InterPro" id="IPR017853">
    <property type="entry name" value="GH"/>
</dbReference>
<comment type="similarity">
    <text evidence="1 4">Belongs to the glycosyl hydrolase 17 family.</text>
</comment>
<proteinExistence type="inferred from homology"/>
<feature type="non-terminal residue" evidence="5">
    <location>
        <position position="1"/>
    </location>
</feature>
<evidence type="ECO:0000313" key="5">
    <source>
        <dbReference type="EMBL" id="KAE9464433.1"/>
    </source>
</evidence>
<evidence type="ECO:0000256" key="3">
    <source>
        <dbReference type="ARBA" id="ARBA00023295"/>
    </source>
</evidence>
<evidence type="ECO:0000313" key="6">
    <source>
        <dbReference type="Proteomes" id="UP000428333"/>
    </source>
</evidence>
<dbReference type="PANTHER" id="PTHR32227">
    <property type="entry name" value="GLUCAN ENDO-1,3-BETA-GLUCOSIDASE BG1-RELATED-RELATED"/>
    <property type="match status" value="1"/>
</dbReference>
<dbReference type="Pfam" id="PF00332">
    <property type="entry name" value="Glyco_hydro_17"/>
    <property type="match status" value="1"/>
</dbReference>
<dbReference type="Gene3D" id="3.20.20.80">
    <property type="entry name" value="Glycosidases"/>
    <property type="match status" value="1"/>
</dbReference>
<evidence type="ECO:0000256" key="1">
    <source>
        <dbReference type="ARBA" id="ARBA00008773"/>
    </source>
</evidence>
<evidence type="ECO:0008006" key="7">
    <source>
        <dbReference type="Google" id="ProtNLM"/>
    </source>
</evidence>
<protein>
    <recommendedName>
        <fullName evidence="7">Glucan endo-1,3-beta-D-glucosidase</fullName>
    </recommendedName>
</protein>
<dbReference type="GO" id="GO:0004553">
    <property type="term" value="F:hydrolase activity, hydrolyzing O-glycosyl compounds"/>
    <property type="evidence" value="ECO:0007669"/>
    <property type="project" value="InterPro"/>
</dbReference>
<dbReference type="SUPFAM" id="SSF51445">
    <property type="entry name" value="(Trans)glycosidases"/>
    <property type="match status" value="1"/>
</dbReference>
<dbReference type="Proteomes" id="UP000428333">
    <property type="component" value="Linkage Group LG02"/>
</dbReference>
<keyword evidence="3" id="KW-0326">Glycosidase</keyword>
<gene>
    <name evidence="5" type="ORF">C3L33_03664</name>
</gene>
<name>A0A6A4LZ24_9ERIC</name>
<evidence type="ECO:0000256" key="4">
    <source>
        <dbReference type="RuleBase" id="RU004335"/>
    </source>
</evidence>
<dbReference type="InterPro" id="IPR044965">
    <property type="entry name" value="Glyco_hydro_17_plant"/>
</dbReference>
<keyword evidence="6" id="KW-1185">Reference proteome</keyword>